<keyword evidence="4" id="KW-1185">Reference proteome</keyword>
<dbReference type="Proteomes" id="UP000641646">
    <property type="component" value="Unassembled WGS sequence"/>
</dbReference>
<evidence type="ECO:0000313" key="4">
    <source>
        <dbReference type="Proteomes" id="UP000641646"/>
    </source>
</evidence>
<feature type="chain" id="PRO_5037174324" evidence="2">
    <location>
        <begin position="19"/>
        <end position="76"/>
    </location>
</feature>
<organism evidence="3 4">
    <name type="scientific">Aerosakkonema funiforme FACHB-1375</name>
    <dbReference type="NCBI Taxonomy" id="2949571"/>
    <lineage>
        <taxon>Bacteria</taxon>
        <taxon>Bacillati</taxon>
        <taxon>Cyanobacteriota</taxon>
        <taxon>Cyanophyceae</taxon>
        <taxon>Oscillatoriophycideae</taxon>
        <taxon>Aerosakkonematales</taxon>
        <taxon>Aerosakkonemataceae</taxon>
        <taxon>Aerosakkonema</taxon>
    </lineage>
</organism>
<feature type="transmembrane region" description="Helical" evidence="1">
    <location>
        <begin position="47"/>
        <end position="66"/>
    </location>
</feature>
<evidence type="ECO:0000256" key="1">
    <source>
        <dbReference type="SAM" id="Phobius"/>
    </source>
</evidence>
<evidence type="ECO:0000313" key="3">
    <source>
        <dbReference type="EMBL" id="MBD2181134.1"/>
    </source>
</evidence>
<sequence length="76" mass="8159">MMKVKLSLVAIASSAAIASGILLSSVNSAEACSFYKQKYQAKSWLNTPWAFVITLPGIALATALYMGGRSYQNEPQ</sequence>
<keyword evidence="1" id="KW-0812">Transmembrane</keyword>
<dbReference type="RefSeq" id="WP_190463896.1">
    <property type="nucleotide sequence ID" value="NZ_JACJPW010000016.1"/>
</dbReference>
<accession>A0A926ZFY0</accession>
<reference evidence="3" key="2">
    <citation type="submission" date="2020-08" db="EMBL/GenBank/DDBJ databases">
        <authorList>
            <person name="Chen M."/>
            <person name="Teng W."/>
            <person name="Zhao L."/>
            <person name="Hu C."/>
            <person name="Zhou Y."/>
            <person name="Han B."/>
            <person name="Song L."/>
            <person name="Shu W."/>
        </authorList>
    </citation>
    <scope>NUCLEOTIDE SEQUENCE</scope>
    <source>
        <strain evidence="3">FACHB-1375</strain>
    </source>
</reference>
<keyword evidence="1" id="KW-0472">Membrane</keyword>
<keyword evidence="1" id="KW-1133">Transmembrane helix</keyword>
<dbReference type="AlphaFoldDB" id="A0A926ZFY0"/>
<feature type="signal peptide" evidence="2">
    <location>
        <begin position="1"/>
        <end position="18"/>
    </location>
</feature>
<gene>
    <name evidence="3" type="ORF">H6G03_08475</name>
</gene>
<proteinExistence type="predicted"/>
<protein>
    <submittedName>
        <fullName evidence="3">Uncharacterized protein</fullName>
    </submittedName>
</protein>
<keyword evidence="2" id="KW-0732">Signal</keyword>
<dbReference type="EMBL" id="JACJPW010000016">
    <property type="protein sequence ID" value="MBD2181134.1"/>
    <property type="molecule type" value="Genomic_DNA"/>
</dbReference>
<evidence type="ECO:0000256" key="2">
    <source>
        <dbReference type="SAM" id="SignalP"/>
    </source>
</evidence>
<name>A0A926ZFY0_9CYAN</name>
<comment type="caution">
    <text evidence="3">The sequence shown here is derived from an EMBL/GenBank/DDBJ whole genome shotgun (WGS) entry which is preliminary data.</text>
</comment>
<reference evidence="3" key="1">
    <citation type="journal article" date="2015" name="ISME J.">
        <title>Draft Genome Sequence of Streptomyces incarnatus NRRL8089, which Produces the Nucleoside Antibiotic Sinefungin.</title>
        <authorList>
            <person name="Oshima K."/>
            <person name="Hattori M."/>
            <person name="Shimizu H."/>
            <person name="Fukuda K."/>
            <person name="Nemoto M."/>
            <person name="Inagaki K."/>
            <person name="Tamura T."/>
        </authorList>
    </citation>
    <scope>NUCLEOTIDE SEQUENCE</scope>
    <source>
        <strain evidence="3">FACHB-1375</strain>
    </source>
</reference>